<organism evidence="1">
    <name type="scientific">Arundo donax</name>
    <name type="common">Giant reed</name>
    <name type="synonym">Donax arundinaceus</name>
    <dbReference type="NCBI Taxonomy" id="35708"/>
    <lineage>
        <taxon>Eukaryota</taxon>
        <taxon>Viridiplantae</taxon>
        <taxon>Streptophyta</taxon>
        <taxon>Embryophyta</taxon>
        <taxon>Tracheophyta</taxon>
        <taxon>Spermatophyta</taxon>
        <taxon>Magnoliopsida</taxon>
        <taxon>Liliopsida</taxon>
        <taxon>Poales</taxon>
        <taxon>Poaceae</taxon>
        <taxon>PACMAD clade</taxon>
        <taxon>Arundinoideae</taxon>
        <taxon>Arundineae</taxon>
        <taxon>Arundo</taxon>
    </lineage>
</organism>
<evidence type="ECO:0000313" key="1">
    <source>
        <dbReference type="EMBL" id="JAD28172.1"/>
    </source>
</evidence>
<protein>
    <submittedName>
        <fullName evidence="1">Uncharacterized protein</fullName>
    </submittedName>
</protein>
<name>A0A0A8YZZ5_ARUDO</name>
<sequence>MLCFNNFFSRIRRIAAYHCFIVESSLA</sequence>
<dbReference type="EMBL" id="GBRH01269723">
    <property type="protein sequence ID" value="JAD28172.1"/>
    <property type="molecule type" value="Transcribed_RNA"/>
</dbReference>
<proteinExistence type="predicted"/>
<accession>A0A0A8YZZ5</accession>
<reference evidence="1" key="2">
    <citation type="journal article" date="2015" name="Data Brief">
        <title>Shoot transcriptome of the giant reed, Arundo donax.</title>
        <authorList>
            <person name="Barrero R.A."/>
            <person name="Guerrero F.D."/>
            <person name="Moolhuijzen P."/>
            <person name="Goolsby J.A."/>
            <person name="Tidwell J."/>
            <person name="Bellgard S.E."/>
            <person name="Bellgard M.I."/>
        </authorList>
    </citation>
    <scope>NUCLEOTIDE SEQUENCE</scope>
    <source>
        <tissue evidence="1">Shoot tissue taken approximately 20 cm above the soil surface</tissue>
    </source>
</reference>
<dbReference type="AlphaFoldDB" id="A0A0A8YZZ5"/>
<reference evidence="1" key="1">
    <citation type="submission" date="2014-09" db="EMBL/GenBank/DDBJ databases">
        <authorList>
            <person name="Magalhaes I.L.F."/>
            <person name="Oliveira U."/>
            <person name="Santos F.R."/>
            <person name="Vidigal T.H.D.A."/>
            <person name="Brescovit A.D."/>
            <person name="Santos A.J."/>
        </authorList>
    </citation>
    <scope>NUCLEOTIDE SEQUENCE</scope>
    <source>
        <tissue evidence="1">Shoot tissue taken approximately 20 cm above the soil surface</tissue>
    </source>
</reference>